<dbReference type="AlphaFoldDB" id="A0AAX4JR29"/>
<dbReference type="SUPFAM" id="SSF52833">
    <property type="entry name" value="Thioredoxin-like"/>
    <property type="match status" value="1"/>
</dbReference>
<keyword evidence="3" id="KW-1185">Reference proteome</keyword>
<dbReference type="GeneID" id="91092720"/>
<gene>
    <name evidence="2" type="ORF">L201_002048</name>
</gene>
<dbReference type="EMBL" id="CP144099">
    <property type="protein sequence ID" value="WWC87162.1"/>
    <property type="molecule type" value="Genomic_DNA"/>
</dbReference>
<name>A0AAX4JR29_9TREE</name>
<dbReference type="Proteomes" id="UP001355207">
    <property type="component" value="Chromosome 2"/>
</dbReference>
<dbReference type="Gene3D" id="3.40.30.10">
    <property type="entry name" value="Glutaredoxin"/>
    <property type="match status" value="1"/>
</dbReference>
<sequence>MSLPKSLTFLRQGTGDQTLDIYLDPLCPFCAKIHKSLTANVLPLITKGGKYEGKIGLVARLYPQPFHYFAVFHTEALIVFGKLYPTLFWDYLGAIFKTQSEYFNQAASKLTPSETRDKLIHLAVDLLEKNNKIDGPKSKVYGELRDKLDVKSSPNGGNEATDDFKYLLKVGRQNSVQVTPTAILNGLKDESVSSSWGKEEWEKWFSEKVGA</sequence>
<protein>
    <recommendedName>
        <fullName evidence="1">Thioredoxin-like fold domain-containing protein</fullName>
    </recommendedName>
</protein>
<evidence type="ECO:0000313" key="3">
    <source>
        <dbReference type="Proteomes" id="UP001355207"/>
    </source>
</evidence>
<dbReference type="InterPro" id="IPR036249">
    <property type="entry name" value="Thioredoxin-like_sf"/>
</dbReference>
<reference evidence="2 3" key="1">
    <citation type="submission" date="2024-01" db="EMBL/GenBank/DDBJ databases">
        <title>Comparative genomics of Cryptococcus and Kwoniella reveals pathogenesis evolution and contrasting modes of karyotype evolution via chromosome fusion or intercentromeric recombination.</title>
        <authorList>
            <person name="Coelho M.A."/>
            <person name="David-Palma M."/>
            <person name="Shea T."/>
            <person name="Bowers K."/>
            <person name="McGinley-Smith S."/>
            <person name="Mohammad A.W."/>
            <person name="Gnirke A."/>
            <person name="Yurkov A.M."/>
            <person name="Nowrousian M."/>
            <person name="Sun S."/>
            <person name="Cuomo C.A."/>
            <person name="Heitman J."/>
        </authorList>
    </citation>
    <scope>NUCLEOTIDE SEQUENCE [LARGE SCALE GENOMIC DNA]</scope>
    <source>
        <strain evidence="2 3">CBS 6074</strain>
    </source>
</reference>
<accession>A0AAX4JR29</accession>
<dbReference type="PANTHER" id="PTHR33875:SF2">
    <property type="entry name" value="ACR183CP"/>
    <property type="match status" value="1"/>
</dbReference>
<dbReference type="CDD" id="cd02972">
    <property type="entry name" value="DsbA_family"/>
    <property type="match status" value="1"/>
</dbReference>
<evidence type="ECO:0000313" key="2">
    <source>
        <dbReference type="EMBL" id="WWC87162.1"/>
    </source>
</evidence>
<dbReference type="Pfam" id="PF13462">
    <property type="entry name" value="Thioredoxin_4"/>
    <property type="match status" value="1"/>
</dbReference>
<organism evidence="2 3">
    <name type="scientific">Kwoniella dendrophila CBS 6074</name>
    <dbReference type="NCBI Taxonomy" id="1295534"/>
    <lineage>
        <taxon>Eukaryota</taxon>
        <taxon>Fungi</taxon>
        <taxon>Dikarya</taxon>
        <taxon>Basidiomycota</taxon>
        <taxon>Agaricomycotina</taxon>
        <taxon>Tremellomycetes</taxon>
        <taxon>Tremellales</taxon>
        <taxon>Cryptococcaceae</taxon>
        <taxon>Kwoniella</taxon>
    </lineage>
</organism>
<dbReference type="RefSeq" id="XP_066073925.1">
    <property type="nucleotide sequence ID" value="XM_066217828.1"/>
</dbReference>
<evidence type="ECO:0000259" key="1">
    <source>
        <dbReference type="Pfam" id="PF13462"/>
    </source>
</evidence>
<proteinExistence type="predicted"/>
<dbReference type="PANTHER" id="PTHR33875">
    <property type="entry name" value="OS09G0542200 PROTEIN"/>
    <property type="match status" value="1"/>
</dbReference>
<dbReference type="InterPro" id="IPR012336">
    <property type="entry name" value="Thioredoxin-like_fold"/>
</dbReference>
<feature type="domain" description="Thioredoxin-like fold" evidence="1">
    <location>
        <begin position="17"/>
        <end position="188"/>
    </location>
</feature>